<accession>A0ACC2RWJ8</accession>
<gene>
    <name evidence="1" type="ORF">DSO57_1014858</name>
</gene>
<organism evidence="1 2">
    <name type="scientific">Entomophthora muscae</name>
    <dbReference type="NCBI Taxonomy" id="34485"/>
    <lineage>
        <taxon>Eukaryota</taxon>
        <taxon>Fungi</taxon>
        <taxon>Fungi incertae sedis</taxon>
        <taxon>Zoopagomycota</taxon>
        <taxon>Entomophthoromycotina</taxon>
        <taxon>Entomophthoromycetes</taxon>
        <taxon>Entomophthorales</taxon>
        <taxon>Entomophthoraceae</taxon>
        <taxon>Entomophthora</taxon>
    </lineage>
</organism>
<evidence type="ECO:0000313" key="2">
    <source>
        <dbReference type="Proteomes" id="UP001165960"/>
    </source>
</evidence>
<name>A0ACC2RWJ8_9FUNG</name>
<comment type="caution">
    <text evidence="1">The sequence shown here is derived from an EMBL/GenBank/DDBJ whole genome shotgun (WGS) entry which is preliminary data.</text>
</comment>
<sequence length="89" mass="9835">MAAFTTTPFQFLYILDNLPNKANNLLSTGKNLDHGLKSDNCEFPPSFAVPRTLQEEETKATDPVEVNELPLLMTFHCPQSMLPSVPPGC</sequence>
<dbReference type="Proteomes" id="UP001165960">
    <property type="component" value="Unassembled WGS sequence"/>
</dbReference>
<dbReference type="EMBL" id="QTSX02006447">
    <property type="protein sequence ID" value="KAJ9054418.1"/>
    <property type="molecule type" value="Genomic_DNA"/>
</dbReference>
<keyword evidence="2" id="KW-1185">Reference proteome</keyword>
<protein>
    <submittedName>
        <fullName evidence="1">Uncharacterized protein</fullName>
    </submittedName>
</protein>
<evidence type="ECO:0000313" key="1">
    <source>
        <dbReference type="EMBL" id="KAJ9054418.1"/>
    </source>
</evidence>
<proteinExistence type="predicted"/>
<reference evidence="1" key="1">
    <citation type="submission" date="2022-04" db="EMBL/GenBank/DDBJ databases">
        <title>Genome of the entomopathogenic fungus Entomophthora muscae.</title>
        <authorList>
            <person name="Elya C."/>
            <person name="Lovett B.R."/>
            <person name="Lee E."/>
            <person name="Macias A.M."/>
            <person name="Hajek A.E."/>
            <person name="De Bivort B.L."/>
            <person name="Kasson M.T."/>
            <person name="De Fine Licht H.H."/>
            <person name="Stajich J.E."/>
        </authorList>
    </citation>
    <scope>NUCLEOTIDE SEQUENCE</scope>
    <source>
        <strain evidence="1">Berkeley</strain>
    </source>
</reference>